<feature type="transmembrane region" description="Helical" evidence="3">
    <location>
        <begin position="229"/>
        <end position="249"/>
    </location>
</feature>
<feature type="transmembrane region" description="Helical" evidence="3">
    <location>
        <begin position="70"/>
        <end position="92"/>
    </location>
</feature>
<organism evidence="5 6">
    <name type="scientific">Bacillus benzoevorans</name>
    <dbReference type="NCBI Taxonomy" id="1456"/>
    <lineage>
        <taxon>Bacteria</taxon>
        <taxon>Bacillati</taxon>
        <taxon>Bacillota</taxon>
        <taxon>Bacilli</taxon>
        <taxon>Bacillales</taxon>
        <taxon>Bacillaceae</taxon>
        <taxon>Bacillus</taxon>
    </lineage>
</organism>
<dbReference type="RefSeq" id="WP_184524244.1">
    <property type="nucleotide sequence ID" value="NZ_JACHGK010000003.1"/>
</dbReference>
<feature type="transmembrane region" description="Helical" evidence="3">
    <location>
        <begin position="12"/>
        <end position="29"/>
    </location>
</feature>
<evidence type="ECO:0000256" key="1">
    <source>
        <dbReference type="ARBA" id="ARBA00004370"/>
    </source>
</evidence>
<dbReference type="EMBL" id="JACHGK010000003">
    <property type="protein sequence ID" value="MBB6444831.1"/>
    <property type="molecule type" value="Genomic_DNA"/>
</dbReference>
<dbReference type="Proteomes" id="UP000531594">
    <property type="component" value="Unassembled WGS sequence"/>
</dbReference>
<keyword evidence="3" id="KW-0472">Membrane</keyword>
<feature type="transmembrane region" description="Helical" evidence="3">
    <location>
        <begin position="35"/>
        <end position="58"/>
    </location>
</feature>
<feature type="transmembrane region" description="Helical" evidence="3">
    <location>
        <begin position="292"/>
        <end position="311"/>
    </location>
</feature>
<sequence>MKVRDAYYDNAKFLLIFFVVFGHFIQSYINDDQFIYGLYVTIYTFHMPAFILISGFFAKGFHKKGYLKRVAKKLIIPYLIFQGIYTIYYYFIDQQQEIALDPLHPQWSLWFLISLFFWNALLFLFTKWKPVISLSVAVALGVIVGYFNEIDDFLSLSRTFVFFPFFLLGYYIKKEYFEKIREMKLRYLSIIVFAIIFIVMYNLPDFNYKWLFGSIPYEVLNTTEINGGIIRLAVYGVTLLATLSFLALVPSKKHFFTKWGTSSIYVYLLHGFFVKYFRNSELVDILADTEQILVFLIVSLLLIAFLSSKMIRKVAQPLIELKASFFKVHSFSSGHHKH</sequence>
<keyword evidence="3" id="KW-1133">Transmembrane helix</keyword>
<evidence type="ECO:0000256" key="3">
    <source>
        <dbReference type="SAM" id="Phobius"/>
    </source>
</evidence>
<accession>A0A7X0HSJ5</accession>
<dbReference type="PANTHER" id="PTHR37312">
    <property type="entry name" value="MEMBRANE-BOUND ACYLTRANSFERASE YKRP-RELATED"/>
    <property type="match status" value="1"/>
</dbReference>
<keyword evidence="5" id="KW-0808">Transferase</keyword>
<dbReference type="InterPro" id="IPR002656">
    <property type="entry name" value="Acyl_transf_3_dom"/>
</dbReference>
<feature type="transmembrane region" description="Helical" evidence="3">
    <location>
        <begin position="185"/>
        <end position="203"/>
    </location>
</feature>
<dbReference type="GO" id="GO:0016747">
    <property type="term" value="F:acyltransferase activity, transferring groups other than amino-acyl groups"/>
    <property type="evidence" value="ECO:0007669"/>
    <property type="project" value="InterPro"/>
</dbReference>
<reference evidence="5 6" key="1">
    <citation type="submission" date="2020-08" db="EMBL/GenBank/DDBJ databases">
        <title>Genomic Encyclopedia of Type Strains, Phase IV (KMG-IV): sequencing the most valuable type-strain genomes for metagenomic binning, comparative biology and taxonomic classification.</title>
        <authorList>
            <person name="Goeker M."/>
        </authorList>
    </citation>
    <scope>NUCLEOTIDE SEQUENCE [LARGE SCALE GENOMIC DNA]</scope>
    <source>
        <strain evidence="5 6">DSM 5391</strain>
    </source>
</reference>
<keyword evidence="6" id="KW-1185">Reference proteome</keyword>
<evidence type="ECO:0000313" key="5">
    <source>
        <dbReference type="EMBL" id="MBB6444831.1"/>
    </source>
</evidence>
<feature type="transmembrane region" description="Helical" evidence="3">
    <location>
        <begin position="256"/>
        <end position="277"/>
    </location>
</feature>
<comment type="caution">
    <text evidence="5">The sequence shown here is derived from an EMBL/GenBank/DDBJ whole genome shotgun (WGS) entry which is preliminary data.</text>
</comment>
<gene>
    <name evidence="5" type="ORF">HNR53_001440</name>
</gene>
<comment type="subcellular location">
    <subcellularLocation>
        <location evidence="1">Membrane</location>
    </subcellularLocation>
</comment>
<feature type="transmembrane region" description="Helical" evidence="3">
    <location>
        <begin position="131"/>
        <end position="147"/>
    </location>
</feature>
<feature type="transmembrane region" description="Helical" evidence="3">
    <location>
        <begin position="107"/>
        <end position="124"/>
    </location>
</feature>
<dbReference type="PANTHER" id="PTHR37312:SF1">
    <property type="entry name" value="MEMBRANE-BOUND ACYLTRANSFERASE YKRP-RELATED"/>
    <property type="match status" value="1"/>
</dbReference>
<evidence type="ECO:0000259" key="4">
    <source>
        <dbReference type="Pfam" id="PF01757"/>
    </source>
</evidence>
<proteinExistence type="inferred from homology"/>
<dbReference type="Pfam" id="PF01757">
    <property type="entry name" value="Acyl_transf_3"/>
    <property type="match status" value="1"/>
</dbReference>
<keyword evidence="3" id="KW-0812">Transmembrane</keyword>
<feature type="transmembrane region" description="Helical" evidence="3">
    <location>
        <begin position="153"/>
        <end position="173"/>
    </location>
</feature>
<evidence type="ECO:0000256" key="2">
    <source>
        <dbReference type="ARBA" id="ARBA00007400"/>
    </source>
</evidence>
<feature type="domain" description="Acyltransferase 3" evidence="4">
    <location>
        <begin position="6"/>
        <end position="304"/>
    </location>
</feature>
<evidence type="ECO:0000313" key="6">
    <source>
        <dbReference type="Proteomes" id="UP000531594"/>
    </source>
</evidence>
<dbReference type="AlphaFoldDB" id="A0A7X0HSJ5"/>
<comment type="similarity">
    <text evidence="2">Belongs to the acyltransferase 3 family.</text>
</comment>
<name>A0A7X0HSJ5_9BACI</name>
<protein>
    <submittedName>
        <fullName evidence="5">Fucose 4-O-acetylase-like acetyltransferase</fullName>
    </submittedName>
</protein>
<dbReference type="InterPro" id="IPR052734">
    <property type="entry name" value="Nod_factor_acetyltransferase"/>
</dbReference>